<proteinExistence type="inferred from homology"/>
<dbReference type="AlphaFoldDB" id="A0A0M3HTD2"/>
<organism evidence="3 4">
    <name type="scientific">Ascaris lumbricoides</name>
    <name type="common">Giant roundworm</name>
    <dbReference type="NCBI Taxonomy" id="6252"/>
    <lineage>
        <taxon>Eukaryota</taxon>
        <taxon>Metazoa</taxon>
        <taxon>Ecdysozoa</taxon>
        <taxon>Nematoda</taxon>
        <taxon>Chromadorea</taxon>
        <taxon>Rhabditida</taxon>
        <taxon>Spirurina</taxon>
        <taxon>Ascaridomorpha</taxon>
        <taxon>Ascaridoidea</taxon>
        <taxon>Ascarididae</taxon>
        <taxon>Ascaris</taxon>
    </lineage>
</organism>
<sequence length="160" mass="18032">MLLSTALAFLFGSRAIGCQSGGVFAIAVLTIIAVYRWKLDNRYKIIKEEKAFTVMFQLFSMPVMFALIGYDFEITNLGIQTILTGFAIIGIGLLIRLFSAFLLSFCAGLTLAEQALISVALLSKATIQVNYIIKLHYFNQHLIKYYLINITNNLYRKMKP</sequence>
<keyword evidence="2" id="KW-0812">Transmembrane</keyword>
<dbReference type="Proteomes" id="UP000036681">
    <property type="component" value="Unplaced"/>
</dbReference>
<comment type="similarity">
    <text evidence="1">Belongs to the monovalent cation:proton antiporter 1 (CPA1) transporter (TC 2.A.36) family.</text>
</comment>
<reference evidence="4" key="1">
    <citation type="submission" date="2017-02" db="UniProtKB">
        <authorList>
            <consortium name="WormBaseParasite"/>
        </authorList>
    </citation>
    <scope>IDENTIFICATION</scope>
</reference>
<dbReference type="InterPro" id="IPR051843">
    <property type="entry name" value="CPA1_transporter"/>
</dbReference>
<dbReference type="WBParaSite" id="ALUE_0000588801-mRNA-1">
    <property type="protein sequence ID" value="ALUE_0000588801-mRNA-1"/>
    <property type="gene ID" value="ALUE_0000588801"/>
</dbReference>
<name>A0A0M3HTD2_ASCLU</name>
<dbReference type="PANTHER" id="PTHR31102">
    <property type="match status" value="1"/>
</dbReference>
<keyword evidence="2" id="KW-1133">Transmembrane helix</keyword>
<keyword evidence="2" id="KW-0472">Membrane</keyword>
<keyword evidence="3" id="KW-1185">Reference proteome</keyword>
<dbReference type="PANTHER" id="PTHR31102:SF1">
    <property type="entry name" value="CATION_H+ EXCHANGER DOMAIN-CONTAINING PROTEIN"/>
    <property type="match status" value="1"/>
</dbReference>
<feature type="transmembrane region" description="Helical" evidence="2">
    <location>
        <begin position="24"/>
        <end position="39"/>
    </location>
</feature>
<accession>A0A0M3HTD2</accession>
<evidence type="ECO:0000313" key="3">
    <source>
        <dbReference type="Proteomes" id="UP000036681"/>
    </source>
</evidence>
<evidence type="ECO:0000256" key="2">
    <source>
        <dbReference type="SAM" id="Phobius"/>
    </source>
</evidence>
<dbReference type="GO" id="GO:0098662">
    <property type="term" value="P:inorganic cation transmembrane transport"/>
    <property type="evidence" value="ECO:0007669"/>
    <property type="project" value="TreeGrafter"/>
</dbReference>
<protein>
    <submittedName>
        <fullName evidence="4">Na_H_Exchanger domain-containing protein</fullName>
    </submittedName>
</protein>
<feature type="transmembrane region" description="Helical" evidence="2">
    <location>
        <begin position="82"/>
        <end position="112"/>
    </location>
</feature>
<evidence type="ECO:0000256" key="1">
    <source>
        <dbReference type="ARBA" id="ARBA00007367"/>
    </source>
</evidence>
<evidence type="ECO:0000313" key="4">
    <source>
        <dbReference type="WBParaSite" id="ALUE_0000588801-mRNA-1"/>
    </source>
</evidence>
<feature type="transmembrane region" description="Helical" evidence="2">
    <location>
        <begin position="51"/>
        <end position="70"/>
    </location>
</feature>